<dbReference type="InterPro" id="IPR036390">
    <property type="entry name" value="WH_DNA-bd_sf"/>
</dbReference>
<dbReference type="SUPFAM" id="SSF53850">
    <property type="entry name" value="Periplasmic binding protein-like II"/>
    <property type="match status" value="1"/>
</dbReference>
<keyword evidence="7" id="KW-1185">Reference proteome</keyword>
<dbReference type="PANTHER" id="PTHR30419">
    <property type="entry name" value="HTH-TYPE TRANSCRIPTIONAL REGULATOR YBHD"/>
    <property type="match status" value="1"/>
</dbReference>
<feature type="domain" description="HTH lysR-type" evidence="5">
    <location>
        <begin position="8"/>
        <end position="60"/>
    </location>
</feature>
<dbReference type="Pfam" id="PF00126">
    <property type="entry name" value="HTH_1"/>
    <property type="match status" value="1"/>
</dbReference>
<name>A0ABV1XQ99_9ACTN</name>
<dbReference type="InterPro" id="IPR005119">
    <property type="entry name" value="LysR_subst-bd"/>
</dbReference>
<accession>A0ABV1XQ99</accession>
<sequence>MRLLPVNLTYFLEVARSGSVTEAAQVLGVAPSAVSRQIAKLESGLGVPLFARHPRGMTLTDAGSRLLAHARRTETESAALVEELRTGGGAEERAVLVACSEGFARRLVPRAMARFRHQHPDVSFRLDVVPRQEATRRVVEGVADVAVTYAMGPQHDVRVECAVVVPVCAVVPLGHELAGRDRIGLAELCAHPLALASPGSSQRELFDIGAQLEGLTVRPALVCDSLAPQYEFVRSGGGLALVGDLGDAQRDGDAEGVTHVRVDHPVFRQREAQVQTAAGRRLPGAAARFSALLGAMLSGGAGCGFRVSRNSRARGGGGTAAGFGGCGASCGRGL</sequence>
<dbReference type="InterPro" id="IPR036388">
    <property type="entry name" value="WH-like_DNA-bd_sf"/>
</dbReference>
<keyword evidence="2" id="KW-0805">Transcription regulation</keyword>
<dbReference type="Proteomes" id="UP001486207">
    <property type="component" value="Unassembled WGS sequence"/>
</dbReference>
<dbReference type="SUPFAM" id="SSF46785">
    <property type="entry name" value="Winged helix' DNA-binding domain"/>
    <property type="match status" value="1"/>
</dbReference>
<protein>
    <submittedName>
        <fullName evidence="6">LysR family transcriptional regulator</fullName>
    </submittedName>
</protein>
<evidence type="ECO:0000313" key="7">
    <source>
        <dbReference type="Proteomes" id="UP001486207"/>
    </source>
</evidence>
<dbReference type="Gene3D" id="3.40.190.290">
    <property type="match status" value="1"/>
</dbReference>
<dbReference type="InterPro" id="IPR000847">
    <property type="entry name" value="LysR_HTH_N"/>
</dbReference>
<dbReference type="Pfam" id="PF03466">
    <property type="entry name" value="LysR_substrate"/>
    <property type="match status" value="1"/>
</dbReference>
<gene>
    <name evidence="6" type="ORF">ABT384_14065</name>
</gene>
<keyword evidence="4" id="KW-0804">Transcription</keyword>
<evidence type="ECO:0000256" key="4">
    <source>
        <dbReference type="ARBA" id="ARBA00023163"/>
    </source>
</evidence>
<reference evidence="6 7" key="1">
    <citation type="submission" date="2024-06" db="EMBL/GenBank/DDBJ databases">
        <title>The Natural Products Discovery Center: Release of the First 8490 Sequenced Strains for Exploring Actinobacteria Biosynthetic Diversity.</title>
        <authorList>
            <person name="Kalkreuter E."/>
            <person name="Kautsar S.A."/>
            <person name="Yang D."/>
            <person name="Bader C.D."/>
            <person name="Teijaro C.N."/>
            <person name="Fluegel L."/>
            <person name="Davis C.M."/>
            <person name="Simpson J.R."/>
            <person name="Lauterbach L."/>
            <person name="Steele A.D."/>
            <person name="Gui C."/>
            <person name="Meng S."/>
            <person name="Li G."/>
            <person name="Viehrig K."/>
            <person name="Ye F."/>
            <person name="Su P."/>
            <person name="Kiefer A.F."/>
            <person name="Nichols A."/>
            <person name="Cepeda A.J."/>
            <person name="Yan W."/>
            <person name="Fan B."/>
            <person name="Jiang Y."/>
            <person name="Adhikari A."/>
            <person name="Zheng C.-J."/>
            <person name="Schuster L."/>
            <person name="Cowan T.M."/>
            <person name="Smanski M.J."/>
            <person name="Chevrette M.G."/>
            <person name="De Carvalho L.P.S."/>
            <person name="Shen B."/>
        </authorList>
    </citation>
    <scope>NUCLEOTIDE SEQUENCE [LARGE SCALE GENOMIC DNA]</scope>
    <source>
        <strain evidence="6 7">NPDC000155</strain>
    </source>
</reference>
<dbReference type="PROSITE" id="PS50931">
    <property type="entry name" value="HTH_LYSR"/>
    <property type="match status" value="1"/>
</dbReference>
<organism evidence="6 7">
    <name type="scientific">Streptomyces lanatus</name>
    <dbReference type="NCBI Taxonomy" id="66900"/>
    <lineage>
        <taxon>Bacteria</taxon>
        <taxon>Bacillati</taxon>
        <taxon>Actinomycetota</taxon>
        <taxon>Actinomycetes</taxon>
        <taxon>Kitasatosporales</taxon>
        <taxon>Streptomycetaceae</taxon>
        <taxon>Streptomyces</taxon>
    </lineage>
</organism>
<evidence type="ECO:0000313" key="6">
    <source>
        <dbReference type="EMBL" id="MER7373771.1"/>
    </source>
</evidence>
<evidence type="ECO:0000256" key="3">
    <source>
        <dbReference type="ARBA" id="ARBA00023125"/>
    </source>
</evidence>
<dbReference type="InterPro" id="IPR050950">
    <property type="entry name" value="HTH-type_LysR_regulators"/>
</dbReference>
<dbReference type="PANTHER" id="PTHR30419:SF8">
    <property type="entry name" value="NITROGEN ASSIMILATION TRANSCRIPTIONAL ACTIVATOR-RELATED"/>
    <property type="match status" value="1"/>
</dbReference>
<evidence type="ECO:0000256" key="2">
    <source>
        <dbReference type="ARBA" id="ARBA00023015"/>
    </source>
</evidence>
<dbReference type="EMBL" id="JBEPFB010000005">
    <property type="protein sequence ID" value="MER7373771.1"/>
    <property type="molecule type" value="Genomic_DNA"/>
</dbReference>
<evidence type="ECO:0000256" key="1">
    <source>
        <dbReference type="ARBA" id="ARBA00009437"/>
    </source>
</evidence>
<keyword evidence="3" id="KW-0238">DNA-binding</keyword>
<comment type="similarity">
    <text evidence="1">Belongs to the LysR transcriptional regulatory family.</text>
</comment>
<dbReference type="PRINTS" id="PR00039">
    <property type="entry name" value="HTHLYSR"/>
</dbReference>
<dbReference type="Gene3D" id="1.10.10.10">
    <property type="entry name" value="Winged helix-like DNA-binding domain superfamily/Winged helix DNA-binding domain"/>
    <property type="match status" value="1"/>
</dbReference>
<proteinExistence type="inferred from homology"/>
<comment type="caution">
    <text evidence="6">The sequence shown here is derived from an EMBL/GenBank/DDBJ whole genome shotgun (WGS) entry which is preliminary data.</text>
</comment>
<dbReference type="RefSeq" id="WP_190068147.1">
    <property type="nucleotide sequence ID" value="NZ_BNBM01000001.1"/>
</dbReference>
<evidence type="ECO:0000259" key="5">
    <source>
        <dbReference type="PROSITE" id="PS50931"/>
    </source>
</evidence>